<reference evidence="2 3" key="1">
    <citation type="submission" date="2019-05" db="EMBL/GenBank/DDBJ databases">
        <title>Mikania micrantha, genome provides insights into the molecular mechanism of rapid growth.</title>
        <authorList>
            <person name="Liu B."/>
        </authorList>
    </citation>
    <scope>NUCLEOTIDE SEQUENCE [LARGE SCALE GENOMIC DNA]</scope>
    <source>
        <strain evidence="2">NLD-2019</strain>
        <tissue evidence="2">Leaf</tissue>
    </source>
</reference>
<evidence type="ECO:0008006" key="4">
    <source>
        <dbReference type="Google" id="ProtNLM"/>
    </source>
</evidence>
<proteinExistence type="predicted"/>
<feature type="region of interest" description="Disordered" evidence="1">
    <location>
        <begin position="1"/>
        <end position="24"/>
    </location>
</feature>
<keyword evidence="3" id="KW-1185">Reference proteome</keyword>
<evidence type="ECO:0000313" key="2">
    <source>
        <dbReference type="EMBL" id="KAD3068521.1"/>
    </source>
</evidence>
<dbReference type="InterPro" id="IPR011009">
    <property type="entry name" value="Kinase-like_dom_sf"/>
</dbReference>
<dbReference type="SUPFAM" id="SSF56112">
    <property type="entry name" value="Protein kinase-like (PK-like)"/>
    <property type="match status" value="1"/>
</dbReference>
<dbReference type="Proteomes" id="UP000326396">
    <property type="component" value="Linkage Group LG7"/>
</dbReference>
<sequence>MAENTTDKAKQTAQDAWNSAKEAVRKGKGKCATKIERKRRDLDGKYEFEDVEDDDSGIIDGCGGGLKGGSDNDVGGRRGGINKGCSTDYCIGGVGGGRIKTRETGLELGKVAQDCIGYSQGTCTSAHGRCNSVTCKTDGYKAPDLQKMKTCGSRADVYAFGIFLLEILLGTKPGKNGQRAKYVDLPSIVKPAVSNEITMEVFDVELLKEGDKRSNGRRCGASIEACNGVLCTDCIS</sequence>
<dbReference type="EMBL" id="SZYD01000017">
    <property type="protein sequence ID" value="KAD3068521.1"/>
    <property type="molecule type" value="Genomic_DNA"/>
</dbReference>
<dbReference type="PANTHER" id="PTHR48008:SF11">
    <property type="entry name" value="KINASE-LIKE PROTEIN TMKL1"/>
    <property type="match status" value="1"/>
</dbReference>
<dbReference type="AlphaFoldDB" id="A0A5N6M455"/>
<dbReference type="PANTHER" id="PTHR48008">
    <property type="entry name" value="LEUCINE-RICH REPEAT RECEPTOR-LIKE PROTEIN KINASE IMK3-RELATED"/>
    <property type="match status" value="1"/>
</dbReference>
<protein>
    <recommendedName>
        <fullName evidence="4">Serine-threonine/tyrosine-protein kinase catalytic domain-containing protein</fullName>
    </recommendedName>
</protein>
<evidence type="ECO:0000313" key="3">
    <source>
        <dbReference type="Proteomes" id="UP000326396"/>
    </source>
</evidence>
<organism evidence="2 3">
    <name type="scientific">Mikania micrantha</name>
    <name type="common">bitter vine</name>
    <dbReference type="NCBI Taxonomy" id="192012"/>
    <lineage>
        <taxon>Eukaryota</taxon>
        <taxon>Viridiplantae</taxon>
        <taxon>Streptophyta</taxon>
        <taxon>Embryophyta</taxon>
        <taxon>Tracheophyta</taxon>
        <taxon>Spermatophyta</taxon>
        <taxon>Magnoliopsida</taxon>
        <taxon>eudicotyledons</taxon>
        <taxon>Gunneridae</taxon>
        <taxon>Pentapetalae</taxon>
        <taxon>asterids</taxon>
        <taxon>campanulids</taxon>
        <taxon>Asterales</taxon>
        <taxon>Asteraceae</taxon>
        <taxon>Asteroideae</taxon>
        <taxon>Heliantheae alliance</taxon>
        <taxon>Eupatorieae</taxon>
        <taxon>Mikania</taxon>
    </lineage>
</organism>
<feature type="compositionally biased region" description="Basic and acidic residues" evidence="1">
    <location>
        <begin position="1"/>
        <end position="10"/>
    </location>
</feature>
<dbReference type="InterPro" id="IPR052451">
    <property type="entry name" value="Ser/Thr_kinase-like"/>
</dbReference>
<gene>
    <name evidence="2" type="ORF">E3N88_36401</name>
</gene>
<name>A0A5N6M455_9ASTR</name>
<dbReference type="Gene3D" id="1.10.510.10">
    <property type="entry name" value="Transferase(Phosphotransferase) domain 1"/>
    <property type="match status" value="1"/>
</dbReference>
<accession>A0A5N6M455</accession>
<evidence type="ECO:0000256" key="1">
    <source>
        <dbReference type="SAM" id="MobiDB-lite"/>
    </source>
</evidence>
<comment type="caution">
    <text evidence="2">The sequence shown here is derived from an EMBL/GenBank/DDBJ whole genome shotgun (WGS) entry which is preliminary data.</text>
</comment>
<dbReference type="OrthoDB" id="1890790at2759"/>